<name>A0A5A7Q236_STRAF</name>
<protein>
    <submittedName>
        <fullName evidence="3">Very-long-chain (3R)-3-hydroxyacyl-[acyl-carrierprotein] dehydratase PASTICCINO 2</fullName>
    </submittedName>
</protein>
<dbReference type="OrthoDB" id="46988at2759"/>
<evidence type="ECO:0000256" key="2">
    <source>
        <dbReference type="SAM" id="Phobius"/>
    </source>
</evidence>
<feature type="region of interest" description="Disordered" evidence="1">
    <location>
        <begin position="1"/>
        <end position="50"/>
    </location>
</feature>
<keyword evidence="2" id="KW-0812">Transmembrane</keyword>
<accession>A0A5A7Q236</accession>
<dbReference type="AlphaFoldDB" id="A0A5A7Q236"/>
<organism evidence="3 4">
    <name type="scientific">Striga asiatica</name>
    <name type="common">Asiatic witchweed</name>
    <name type="synonym">Buchnera asiatica</name>
    <dbReference type="NCBI Taxonomy" id="4170"/>
    <lineage>
        <taxon>Eukaryota</taxon>
        <taxon>Viridiplantae</taxon>
        <taxon>Streptophyta</taxon>
        <taxon>Embryophyta</taxon>
        <taxon>Tracheophyta</taxon>
        <taxon>Spermatophyta</taxon>
        <taxon>Magnoliopsida</taxon>
        <taxon>eudicotyledons</taxon>
        <taxon>Gunneridae</taxon>
        <taxon>Pentapetalae</taxon>
        <taxon>asterids</taxon>
        <taxon>lamiids</taxon>
        <taxon>Lamiales</taxon>
        <taxon>Orobanchaceae</taxon>
        <taxon>Buchnereae</taxon>
        <taxon>Striga</taxon>
    </lineage>
</organism>
<keyword evidence="2" id="KW-0472">Membrane</keyword>
<feature type="compositionally biased region" description="Basic and acidic residues" evidence="1">
    <location>
        <begin position="26"/>
        <end position="37"/>
    </location>
</feature>
<evidence type="ECO:0000313" key="4">
    <source>
        <dbReference type="Proteomes" id="UP000325081"/>
    </source>
</evidence>
<proteinExistence type="predicted"/>
<sequence>MPLSPPATALNTLPSKTPPPRPICRAPRDPPQPDRNRQISGRRHPSPIKRPGLSRVGILYSFPEIRTHFLVGSLVISWLIAEIICYSFFGVKEAFGHAPSGCYG</sequence>
<keyword evidence="4" id="KW-1185">Reference proteome</keyword>
<dbReference type="Proteomes" id="UP000325081">
    <property type="component" value="Unassembled WGS sequence"/>
</dbReference>
<evidence type="ECO:0000313" key="3">
    <source>
        <dbReference type="EMBL" id="GER39215.1"/>
    </source>
</evidence>
<feature type="transmembrane region" description="Helical" evidence="2">
    <location>
        <begin position="69"/>
        <end position="89"/>
    </location>
</feature>
<dbReference type="UniPathway" id="UPA00094"/>
<reference evidence="4" key="1">
    <citation type="journal article" date="2019" name="Curr. Biol.">
        <title>Genome Sequence of Striga asiatica Provides Insight into the Evolution of Plant Parasitism.</title>
        <authorList>
            <person name="Yoshida S."/>
            <person name="Kim S."/>
            <person name="Wafula E.K."/>
            <person name="Tanskanen J."/>
            <person name="Kim Y.M."/>
            <person name="Honaas L."/>
            <person name="Yang Z."/>
            <person name="Spallek T."/>
            <person name="Conn C.E."/>
            <person name="Ichihashi Y."/>
            <person name="Cheong K."/>
            <person name="Cui S."/>
            <person name="Der J.P."/>
            <person name="Gundlach H."/>
            <person name="Jiao Y."/>
            <person name="Hori C."/>
            <person name="Ishida J.K."/>
            <person name="Kasahara H."/>
            <person name="Kiba T."/>
            <person name="Kim M.S."/>
            <person name="Koo N."/>
            <person name="Laohavisit A."/>
            <person name="Lee Y.H."/>
            <person name="Lumba S."/>
            <person name="McCourt P."/>
            <person name="Mortimer J.C."/>
            <person name="Mutuku J.M."/>
            <person name="Nomura T."/>
            <person name="Sasaki-Sekimoto Y."/>
            <person name="Seto Y."/>
            <person name="Wang Y."/>
            <person name="Wakatake T."/>
            <person name="Sakakibara H."/>
            <person name="Demura T."/>
            <person name="Yamaguchi S."/>
            <person name="Yoneyama K."/>
            <person name="Manabe R.I."/>
            <person name="Nelson D.C."/>
            <person name="Schulman A.H."/>
            <person name="Timko M.P."/>
            <person name="dePamphilis C.W."/>
            <person name="Choi D."/>
            <person name="Shirasu K."/>
        </authorList>
    </citation>
    <scope>NUCLEOTIDE SEQUENCE [LARGE SCALE GENOMIC DNA]</scope>
    <source>
        <strain evidence="4">cv. UVA1</strain>
    </source>
</reference>
<gene>
    <name evidence="3" type="ORF">STAS_15817</name>
</gene>
<comment type="caution">
    <text evidence="3">The sequence shown here is derived from an EMBL/GenBank/DDBJ whole genome shotgun (WGS) entry which is preliminary data.</text>
</comment>
<keyword evidence="2" id="KW-1133">Transmembrane helix</keyword>
<evidence type="ECO:0000256" key="1">
    <source>
        <dbReference type="SAM" id="MobiDB-lite"/>
    </source>
</evidence>
<dbReference type="GO" id="GO:0006633">
    <property type="term" value="P:fatty acid biosynthetic process"/>
    <property type="evidence" value="ECO:0007669"/>
    <property type="project" value="UniProtKB-UniPathway"/>
</dbReference>
<dbReference type="EMBL" id="BKCP01005605">
    <property type="protein sequence ID" value="GER39215.1"/>
    <property type="molecule type" value="Genomic_DNA"/>
</dbReference>